<evidence type="ECO:0000313" key="1">
    <source>
        <dbReference type="EMBL" id="QUI21756.1"/>
    </source>
</evidence>
<evidence type="ECO:0000313" key="2">
    <source>
        <dbReference type="Proteomes" id="UP000683246"/>
    </source>
</evidence>
<reference evidence="1" key="1">
    <citation type="submission" date="2020-07" db="EMBL/GenBank/DDBJ databases">
        <title>Vallitalea pronyensis genome.</title>
        <authorList>
            <person name="Postec A."/>
        </authorList>
    </citation>
    <scope>NUCLEOTIDE SEQUENCE</scope>
    <source>
        <strain evidence="1">FatNI3</strain>
    </source>
</reference>
<gene>
    <name evidence="1" type="ORF">HZI73_05370</name>
</gene>
<dbReference type="RefSeq" id="WP_212697227.1">
    <property type="nucleotide sequence ID" value="NZ_CP058649.1"/>
</dbReference>
<name>A0A8J8MHR6_9FIRM</name>
<dbReference type="Proteomes" id="UP000683246">
    <property type="component" value="Chromosome"/>
</dbReference>
<sequence length="152" mass="17777">MTDIISEIELENKLNQFRDVLINYDYSDIDNVIFFDIQSLNHYIEHYKGNPFEKQYDAIEKILDSIYSYLPGSLPDDTINVISKILNVKYGDETIVKQNVLFNIKLEFIEMVKNISTEAEWRQLVALCKKIRSTKEKERSEGSGTPYELLGR</sequence>
<dbReference type="AlphaFoldDB" id="A0A8J8MHR6"/>
<keyword evidence="2" id="KW-1185">Reference proteome</keyword>
<organism evidence="1 2">
    <name type="scientific">Vallitalea pronyensis</name>
    <dbReference type="NCBI Taxonomy" id="1348613"/>
    <lineage>
        <taxon>Bacteria</taxon>
        <taxon>Bacillati</taxon>
        <taxon>Bacillota</taxon>
        <taxon>Clostridia</taxon>
        <taxon>Lachnospirales</taxon>
        <taxon>Vallitaleaceae</taxon>
        <taxon>Vallitalea</taxon>
    </lineage>
</organism>
<dbReference type="EMBL" id="CP058649">
    <property type="protein sequence ID" value="QUI21756.1"/>
    <property type="molecule type" value="Genomic_DNA"/>
</dbReference>
<dbReference type="KEGG" id="vpy:HZI73_05370"/>
<accession>A0A8J8MHR6</accession>
<proteinExistence type="predicted"/>
<protein>
    <submittedName>
        <fullName evidence="1">Uncharacterized protein</fullName>
    </submittedName>
</protein>